<feature type="transmembrane region" description="Helical" evidence="6">
    <location>
        <begin position="144"/>
        <end position="165"/>
    </location>
</feature>
<feature type="region of interest" description="Disordered" evidence="5">
    <location>
        <begin position="35"/>
        <end position="68"/>
    </location>
</feature>
<comment type="caution">
    <text evidence="7">The sequence shown here is derived from an EMBL/GenBank/DDBJ whole genome shotgun (WGS) entry which is preliminary data.</text>
</comment>
<feature type="transmembrane region" description="Helical" evidence="6">
    <location>
        <begin position="115"/>
        <end position="137"/>
    </location>
</feature>
<dbReference type="PANTHER" id="PTHR31465:SF7">
    <property type="entry name" value="SPHINGOID LONG-CHAIN BASE TRANSPORTER RSB1"/>
    <property type="match status" value="1"/>
</dbReference>
<evidence type="ECO:0000256" key="2">
    <source>
        <dbReference type="ARBA" id="ARBA00022692"/>
    </source>
</evidence>
<dbReference type="PANTHER" id="PTHR31465">
    <property type="entry name" value="PROTEIN RTA1-RELATED"/>
    <property type="match status" value="1"/>
</dbReference>
<dbReference type="GO" id="GO:0000324">
    <property type="term" value="C:fungal-type vacuole"/>
    <property type="evidence" value="ECO:0007669"/>
    <property type="project" value="TreeGrafter"/>
</dbReference>
<dbReference type="EMBL" id="NJES01000537">
    <property type="protein sequence ID" value="PHH71222.1"/>
    <property type="molecule type" value="Genomic_DNA"/>
</dbReference>
<organism evidence="7 8">
    <name type="scientific">Ophiocordyceps camponoti-rufipedis</name>
    <dbReference type="NCBI Taxonomy" id="2004952"/>
    <lineage>
        <taxon>Eukaryota</taxon>
        <taxon>Fungi</taxon>
        <taxon>Dikarya</taxon>
        <taxon>Ascomycota</taxon>
        <taxon>Pezizomycotina</taxon>
        <taxon>Sordariomycetes</taxon>
        <taxon>Hypocreomycetidae</taxon>
        <taxon>Hypocreales</taxon>
        <taxon>Ophiocordycipitaceae</taxon>
        <taxon>Ophiocordyceps</taxon>
    </lineage>
</organism>
<dbReference type="InterPro" id="IPR007568">
    <property type="entry name" value="RTA1"/>
</dbReference>
<feature type="transmembrane region" description="Helical" evidence="6">
    <location>
        <begin position="348"/>
        <end position="366"/>
    </location>
</feature>
<evidence type="ECO:0000256" key="3">
    <source>
        <dbReference type="ARBA" id="ARBA00022989"/>
    </source>
</evidence>
<keyword evidence="3 6" id="KW-1133">Transmembrane helix</keyword>
<feature type="transmembrane region" description="Helical" evidence="6">
    <location>
        <begin position="177"/>
        <end position="199"/>
    </location>
</feature>
<evidence type="ECO:0000256" key="5">
    <source>
        <dbReference type="SAM" id="MobiDB-lite"/>
    </source>
</evidence>
<dbReference type="STRING" id="2004952.A0A2C5YV65"/>
<sequence length="405" mass="43522">MADLETPSATSTMADVIPSATETPVAMATDSLVPGDAATVPDMATDGIPPESLPTEVPQDGLPPDGISLDSLPTGLTPGLPQDLSPDKIQSFCESNPAQMPCASLPGLYQYRINLPANAIFLTLFCLSLIWFCVVLARKRRGALFTLAMLAGLLCEIFGYANRIINFGNQWSVVPFALQFSLITLGPTCMAASIYMCLSRIVSAVGIDNSRIPGDYYTKFFVPCDIIALLLQAIGGAVTATSVIGGRSADTGNRILIFGIVLQILTLAGFIAAATDFSIRTYRRRKRLGKAAFSHHPAYVRLRSTMRFRGFVGALALATLCIFCRSVFHLAELSEGIRGPIFANQGLFIFFEGVLIVIAAFALNVMNPIQTTPELFPGGGFGLWKKEAAPPPVIIHKVVDWNDKV</sequence>
<comment type="subcellular location">
    <subcellularLocation>
        <location evidence="1">Membrane</location>
        <topology evidence="1">Multi-pass membrane protein</topology>
    </subcellularLocation>
</comment>
<reference evidence="7 8" key="1">
    <citation type="submission" date="2017-06" db="EMBL/GenBank/DDBJ databases">
        <title>Ant-infecting Ophiocordyceps genomes reveal a high diversity of potential behavioral manipulation genes and a possible major role for enterotoxins.</title>
        <authorList>
            <person name="De Bekker C."/>
            <person name="Evans H.C."/>
            <person name="Brachmann A."/>
            <person name="Hughes D.P."/>
        </authorList>
    </citation>
    <scope>NUCLEOTIDE SEQUENCE [LARGE SCALE GENOMIC DNA]</scope>
    <source>
        <strain evidence="7 8">Map16</strain>
    </source>
</reference>
<proteinExistence type="predicted"/>
<protein>
    <submittedName>
        <fullName evidence="7">Uncharacterized protein</fullName>
    </submittedName>
</protein>
<dbReference type="Proteomes" id="UP000226431">
    <property type="component" value="Unassembled WGS sequence"/>
</dbReference>
<dbReference type="AlphaFoldDB" id="A0A2C5YV65"/>
<feature type="transmembrane region" description="Helical" evidence="6">
    <location>
        <begin position="220"/>
        <end position="244"/>
    </location>
</feature>
<evidence type="ECO:0000313" key="8">
    <source>
        <dbReference type="Proteomes" id="UP000226431"/>
    </source>
</evidence>
<feature type="transmembrane region" description="Helical" evidence="6">
    <location>
        <begin position="310"/>
        <end position="328"/>
    </location>
</feature>
<name>A0A2C5YV65_9HYPO</name>
<dbReference type="OrthoDB" id="4521223at2759"/>
<keyword evidence="8" id="KW-1185">Reference proteome</keyword>
<keyword evidence="4 6" id="KW-0472">Membrane</keyword>
<evidence type="ECO:0000313" key="7">
    <source>
        <dbReference type="EMBL" id="PHH71222.1"/>
    </source>
</evidence>
<evidence type="ECO:0000256" key="6">
    <source>
        <dbReference type="SAM" id="Phobius"/>
    </source>
</evidence>
<dbReference type="GO" id="GO:0005886">
    <property type="term" value="C:plasma membrane"/>
    <property type="evidence" value="ECO:0007669"/>
    <property type="project" value="TreeGrafter"/>
</dbReference>
<accession>A0A2C5YV65</accession>
<dbReference type="Pfam" id="PF04479">
    <property type="entry name" value="RTA1"/>
    <property type="match status" value="1"/>
</dbReference>
<keyword evidence="2 6" id="KW-0812">Transmembrane</keyword>
<feature type="transmembrane region" description="Helical" evidence="6">
    <location>
        <begin position="256"/>
        <end position="279"/>
    </location>
</feature>
<gene>
    <name evidence="7" type="ORF">CDD80_5432</name>
</gene>
<evidence type="ECO:0000256" key="4">
    <source>
        <dbReference type="ARBA" id="ARBA00023136"/>
    </source>
</evidence>
<evidence type="ECO:0000256" key="1">
    <source>
        <dbReference type="ARBA" id="ARBA00004141"/>
    </source>
</evidence>
<feature type="region of interest" description="Disordered" evidence="5">
    <location>
        <begin position="1"/>
        <end position="22"/>
    </location>
</feature>